<dbReference type="GO" id="GO:0046872">
    <property type="term" value="F:metal ion binding"/>
    <property type="evidence" value="ECO:0007669"/>
    <property type="project" value="UniProtKB-KW"/>
</dbReference>
<organism evidence="11">
    <name type="scientific">marine metagenome</name>
    <dbReference type="NCBI Taxonomy" id="408172"/>
    <lineage>
        <taxon>unclassified sequences</taxon>
        <taxon>metagenomes</taxon>
        <taxon>ecological metagenomes</taxon>
    </lineage>
</organism>
<accession>A0A381QUA4</accession>
<sequence>MHIENEVKYDFSDVLIKPKRSYYTSRKEVDLERKFKFKWSKLVWKGIPVVASNMDTVGTVDSAKILSKYNTLTCLHKFHTAEEMLKIPNSVKKNVAITIGIAEGLQILHELGDNIKHFNFICIDVANGYTEQFSDFIRQVRSEFEDKIIIAGNVCTPEMTEQLILSGADIVKVGIGGGSACLTRNVAGVGIPQLSAVIDCSDAAHGIGGMVMSDGGCTCSGDISKAFGANADFVMLGGLLAGHDENSGSITENKITGEKTVEFYGMASSTALDKYYSDKKGKDYKASEGKLVKIPYKGALENTLLDLLGGVRSTCTYIGAKKIKDISKCTTFVCVNNQLNNVFV</sequence>
<dbReference type="PANTHER" id="PTHR43170">
    <property type="entry name" value="GMP REDUCTASE"/>
    <property type="match status" value="1"/>
</dbReference>
<dbReference type="InterPro" id="IPR015875">
    <property type="entry name" value="IMP_DH/GMP_Rdtase_CS"/>
</dbReference>
<evidence type="ECO:0000256" key="1">
    <source>
        <dbReference type="ARBA" id="ARBA00012678"/>
    </source>
</evidence>
<dbReference type="InterPro" id="IPR001093">
    <property type="entry name" value="IMP_DH_GMPRt"/>
</dbReference>
<evidence type="ECO:0000256" key="4">
    <source>
        <dbReference type="ARBA" id="ARBA00022857"/>
    </source>
</evidence>
<dbReference type="AlphaFoldDB" id="A0A381QUA4"/>
<name>A0A381QUA4_9ZZZZ</name>
<dbReference type="HAMAP" id="MF_00596">
    <property type="entry name" value="GMP_reduct_type1"/>
    <property type="match status" value="1"/>
</dbReference>
<reference evidence="11" key="1">
    <citation type="submission" date="2018-05" db="EMBL/GenBank/DDBJ databases">
        <authorList>
            <person name="Lanie J.A."/>
            <person name="Ng W.-L."/>
            <person name="Kazmierczak K.M."/>
            <person name="Andrzejewski T.M."/>
            <person name="Davidsen T.M."/>
            <person name="Wayne K.J."/>
            <person name="Tettelin H."/>
            <person name="Glass J.I."/>
            <person name="Rusch D."/>
            <person name="Podicherti R."/>
            <person name="Tsui H.-C.T."/>
            <person name="Winkler M.E."/>
        </authorList>
    </citation>
    <scope>NUCLEOTIDE SEQUENCE</scope>
</reference>
<proteinExistence type="inferred from homology"/>
<dbReference type="GO" id="GO:0009117">
    <property type="term" value="P:nucleotide metabolic process"/>
    <property type="evidence" value="ECO:0007669"/>
    <property type="project" value="InterPro"/>
</dbReference>
<evidence type="ECO:0000259" key="10">
    <source>
        <dbReference type="Pfam" id="PF00478"/>
    </source>
</evidence>
<evidence type="ECO:0000256" key="3">
    <source>
        <dbReference type="ARBA" id="ARBA00022723"/>
    </source>
</evidence>
<dbReference type="InterPro" id="IPR050139">
    <property type="entry name" value="GMP_reductase"/>
</dbReference>
<dbReference type="GO" id="GO:1902560">
    <property type="term" value="C:GMP reductase complex"/>
    <property type="evidence" value="ECO:0007669"/>
    <property type="project" value="InterPro"/>
</dbReference>
<dbReference type="NCBIfam" id="NF003470">
    <property type="entry name" value="PRK05096.1"/>
    <property type="match status" value="1"/>
</dbReference>
<dbReference type="EMBL" id="UINC01001529">
    <property type="protein sequence ID" value="SUZ82961.1"/>
    <property type="molecule type" value="Genomic_DNA"/>
</dbReference>
<evidence type="ECO:0000313" key="11">
    <source>
        <dbReference type="EMBL" id="SUZ82961.1"/>
    </source>
</evidence>
<dbReference type="GO" id="GO:0003920">
    <property type="term" value="F:GMP reductase activity"/>
    <property type="evidence" value="ECO:0007669"/>
    <property type="project" value="UniProtKB-EC"/>
</dbReference>
<dbReference type="SMART" id="SM01240">
    <property type="entry name" value="IMPDH"/>
    <property type="match status" value="1"/>
</dbReference>
<dbReference type="Gene3D" id="3.20.20.70">
    <property type="entry name" value="Aldolase class I"/>
    <property type="match status" value="1"/>
</dbReference>
<dbReference type="EC" id="1.7.1.7" evidence="1"/>
<dbReference type="InterPro" id="IPR013785">
    <property type="entry name" value="Aldolase_TIM"/>
</dbReference>
<comment type="catalytic activity">
    <reaction evidence="9">
        <text>IMP + NH4(+) + NADP(+) = GMP + NADPH + 2 H(+)</text>
        <dbReference type="Rhea" id="RHEA:17185"/>
        <dbReference type="ChEBI" id="CHEBI:15378"/>
        <dbReference type="ChEBI" id="CHEBI:28938"/>
        <dbReference type="ChEBI" id="CHEBI:57783"/>
        <dbReference type="ChEBI" id="CHEBI:58053"/>
        <dbReference type="ChEBI" id="CHEBI:58115"/>
        <dbReference type="ChEBI" id="CHEBI:58349"/>
        <dbReference type="EC" id="1.7.1.7"/>
    </reaction>
</comment>
<gene>
    <name evidence="11" type="ORF">METZ01_LOCUS35815</name>
</gene>
<dbReference type="PIRSF" id="PIRSF000235">
    <property type="entry name" value="GMP_reductase"/>
    <property type="match status" value="1"/>
</dbReference>
<evidence type="ECO:0000256" key="9">
    <source>
        <dbReference type="ARBA" id="ARBA00048616"/>
    </source>
</evidence>
<keyword evidence="6" id="KW-0560">Oxidoreductase</keyword>
<keyword evidence="4" id="KW-0521">NADP</keyword>
<evidence type="ECO:0000256" key="6">
    <source>
        <dbReference type="ARBA" id="ARBA00023002"/>
    </source>
</evidence>
<dbReference type="PROSITE" id="PS00487">
    <property type="entry name" value="IMP_DH_GMP_RED"/>
    <property type="match status" value="1"/>
</dbReference>
<dbReference type="CDD" id="cd00381">
    <property type="entry name" value="IMPDH"/>
    <property type="match status" value="1"/>
</dbReference>
<dbReference type="SUPFAM" id="SSF51412">
    <property type="entry name" value="Inosine monophosphate dehydrogenase (IMPDH)"/>
    <property type="match status" value="1"/>
</dbReference>
<protein>
    <recommendedName>
        <fullName evidence="2">GMP reductase</fullName>
        <ecNumber evidence="1">1.7.1.7</ecNumber>
    </recommendedName>
    <alternativeName>
        <fullName evidence="7">Guanosine 5'-monophosphate oxidoreductase</fullName>
    </alternativeName>
</protein>
<evidence type="ECO:0000256" key="5">
    <source>
        <dbReference type="ARBA" id="ARBA00022958"/>
    </source>
</evidence>
<comment type="function">
    <text evidence="8">Catalyzes the irreversible NADPH-dependent deamination of GMP to IMP. It functions in the conversion of nucleobase, nucleoside and nucleotide derivatives of G to A nucleotides, and in maintaining the intracellular balance of A and G nucleotides.</text>
</comment>
<dbReference type="InterPro" id="IPR005993">
    <property type="entry name" value="GMPR"/>
</dbReference>
<dbReference type="Pfam" id="PF00478">
    <property type="entry name" value="IMPDH"/>
    <property type="match status" value="1"/>
</dbReference>
<keyword evidence="5" id="KW-0630">Potassium</keyword>
<evidence type="ECO:0000256" key="8">
    <source>
        <dbReference type="ARBA" id="ARBA00037691"/>
    </source>
</evidence>
<dbReference type="PANTHER" id="PTHR43170:SF5">
    <property type="entry name" value="GMP REDUCTASE"/>
    <property type="match status" value="1"/>
</dbReference>
<keyword evidence="3" id="KW-0479">Metal-binding</keyword>
<evidence type="ECO:0000256" key="2">
    <source>
        <dbReference type="ARBA" id="ARBA00015800"/>
    </source>
</evidence>
<evidence type="ECO:0000256" key="7">
    <source>
        <dbReference type="ARBA" id="ARBA00030699"/>
    </source>
</evidence>
<feature type="domain" description="IMP dehydrogenase/GMP reductase" evidence="10">
    <location>
        <begin position="9"/>
        <end position="335"/>
    </location>
</feature>